<dbReference type="GO" id="GO:0003735">
    <property type="term" value="F:structural constituent of ribosome"/>
    <property type="evidence" value="ECO:0007669"/>
    <property type="project" value="InterPro"/>
</dbReference>
<dbReference type="GO" id="GO:0006412">
    <property type="term" value="P:translation"/>
    <property type="evidence" value="ECO:0007669"/>
    <property type="project" value="UniProtKB-UniRule"/>
</dbReference>
<dbReference type="NCBIfam" id="TIGR01011">
    <property type="entry name" value="rpsB_bact"/>
    <property type="match status" value="1"/>
</dbReference>
<evidence type="ECO:0000313" key="9">
    <source>
        <dbReference type="Proteomes" id="UP000239010"/>
    </source>
</evidence>
<keyword evidence="2 5" id="KW-0689">Ribosomal protein</keyword>
<protein>
    <recommendedName>
        <fullName evidence="4 5">Small ribosomal subunit protein uS2</fullName>
    </recommendedName>
</protein>
<dbReference type="AlphaFoldDB" id="A0A8E2U9Z8"/>
<dbReference type="PROSITE" id="PS00963">
    <property type="entry name" value="RIBOSOMAL_S2_2"/>
    <property type="match status" value="1"/>
</dbReference>
<evidence type="ECO:0000256" key="1">
    <source>
        <dbReference type="ARBA" id="ARBA00006242"/>
    </source>
</evidence>
<dbReference type="GO" id="GO:0022627">
    <property type="term" value="C:cytosolic small ribosomal subunit"/>
    <property type="evidence" value="ECO:0007669"/>
    <property type="project" value="TreeGrafter"/>
</dbReference>
<dbReference type="SUPFAM" id="SSF52313">
    <property type="entry name" value="Ribosomal protein S2"/>
    <property type="match status" value="1"/>
</dbReference>
<dbReference type="CDD" id="cd01425">
    <property type="entry name" value="RPS2"/>
    <property type="match status" value="1"/>
</dbReference>
<feature type="region of interest" description="Disordered" evidence="7">
    <location>
        <begin position="246"/>
        <end position="277"/>
    </location>
</feature>
<accession>A0A8E2U9Z8</accession>
<proteinExistence type="inferred from homology"/>
<dbReference type="Gene3D" id="3.40.50.10490">
    <property type="entry name" value="Glucose-6-phosphate isomerase like protein, domain 1"/>
    <property type="match status" value="1"/>
</dbReference>
<evidence type="ECO:0000256" key="7">
    <source>
        <dbReference type="SAM" id="MobiDB-lite"/>
    </source>
</evidence>
<dbReference type="HAMAP" id="MF_00291_B">
    <property type="entry name" value="Ribosomal_uS2_B"/>
    <property type="match status" value="1"/>
</dbReference>
<dbReference type="InterPro" id="IPR001865">
    <property type="entry name" value="Ribosomal_uS2"/>
</dbReference>
<keyword evidence="3 5" id="KW-0687">Ribonucleoprotein</keyword>
<evidence type="ECO:0000313" key="8">
    <source>
        <dbReference type="EMBL" id="PPE04664.1"/>
    </source>
</evidence>
<comment type="caution">
    <text evidence="8">The sequence shown here is derived from an EMBL/GenBank/DDBJ whole genome shotgun (WGS) entry which is preliminary data.</text>
</comment>
<organism evidence="8 9">
    <name type="scientific">Entomoplasma ellychniae</name>
    <dbReference type="NCBI Taxonomy" id="2114"/>
    <lineage>
        <taxon>Bacteria</taxon>
        <taxon>Bacillati</taxon>
        <taxon>Mycoplasmatota</taxon>
        <taxon>Mollicutes</taxon>
        <taxon>Entomoplasmatales</taxon>
        <taxon>Entomoplasmataceae</taxon>
        <taxon>Entomoplasma</taxon>
    </lineage>
</organism>
<dbReference type="Pfam" id="PF00318">
    <property type="entry name" value="Ribosomal_S2"/>
    <property type="match status" value="1"/>
</dbReference>
<dbReference type="RefSeq" id="WP_104205779.1">
    <property type="nucleotide sequence ID" value="NZ_PHND01000001.1"/>
</dbReference>
<dbReference type="InterPro" id="IPR023591">
    <property type="entry name" value="Ribosomal_uS2_flav_dom_sf"/>
</dbReference>
<reference evidence="8 9" key="1">
    <citation type="submission" date="2017-11" db="EMBL/GenBank/DDBJ databases">
        <title>Genome sequence of Entomoplasma ellychniae ELCN-1 (ATCC 43707).</title>
        <authorList>
            <person name="Lo W.-S."/>
            <person name="Gasparich G.E."/>
            <person name="Kuo C.-H."/>
        </authorList>
    </citation>
    <scope>NUCLEOTIDE SEQUENCE [LARGE SCALE GENOMIC DNA]</scope>
    <source>
        <strain evidence="8 9">ELCN-1</strain>
    </source>
</reference>
<gene>
    <name evidence="5 8" type="primary">rpsB</name>
    <name evidence="8" type="ORF">EELLY_v1c03440</name>
</gene>
<dbReference type="PRINTS" id="PR00395">
    <property type="entry name" value="RIBOSOMALS2"/>
</dbReference>
<dbReference type="EMBL" id="PHND01000001">
    <property type="protein sequence ID" value="PPE04664.1"/>
    <property type="molecule type" value="Genomic_DNA"/>
</dbReference>
<dbReference type="PANTHER" id="PTHR12534">
    <property type="entry name" value="30S RIBOSOMAL PROTEIN S2 PROKARYOTIC AND ORGANELLAR"/>
    <property type="match status" value="1"/>
</dbReference>
<dbReference type="Gene3D" id="1.10.287.610">
    <property type="entry name" value="Helix hairpin bin"/>
    <property type="match status" value="1"/>
</dbReference>
<dbReference type="Proteomes" id="UP000239010">
    <property type="component" value="Unassembled WGS sequence"/>
</dbReference>
<dbReference type="InterPro" id="IPR005706">
    <property type="entry name" value="Ribosomal_uS2_bac/mit/plastid"/>
</dbReference>
<dbReference type="PANTHER" id="PTHR12534:SF0">
    <property type="entry name" value="SMALL RIBOSOMAL SUBUNIT PROTEIN US2M"/>
    <property type="match status" value="1"/>
</dbReference>
<name>A0A8E2U9Z8_9MOLU</name>
<feature type="compositionally biased region" description="Basic and acidic residues" evidence="7">
    <location>
        <begin position="253"/>
        <end position="277"/>
    </location>
</feature>
<evidence type="ECO:0000256" key="4">
    <source>
        <dbReference type="ARBA" id="ARBA00035256"/>
    </source>
</evidence>
<evidence type="ECO:0000256" key="5">
    <source>
        <dbReference type="HAMAP-Rule" id="MF_00291"/>
    </source>
</evidence>
<sequence length="277" mass="31222">MDKQITREQLSAAGVQYGHQTQRWNPKMAPYIYSSKSKNHIIDLEKTMIQLESAQKLLSRVGAKGDKVLFVGTRKSAKLAVKEAALRSGNFYVNQRWLGGTLTNLKTILIRIKALWKIEEEEKNGQLALRTKKEQILVLKEKAKLEKSLGGIKQMRQLPAVMVVIDPKSDEIAVKEAMKLKIPVIALCDTNVDPDAVSLAIPGNDDLSESVNVIVNALVDAYAEGAKLNMPESVLKTIMVKREKPDFLNGEKPPYKREFKPREQREFKPRTSETQKN</sequence>
<keyword evidence="9" id="KW-1185">Reference proteome</keyword>
<evidence type="ECO:0000256" key="2">
    <source>
        <dbReference type="ARBA" id="ARBA00022980"/>
    </source>
</evidence>
<evidence type="ECO:0000256" key="3">
    <source>
        <dbReference type="ARBA" id="ARBA00023274"/>
    </source>
</evidence>
<evidence type="ECO:0000256" key="6">
    <source>
        <dbReference type="RuleBase" id="RU003631"/>
    </source>
</evidence>
<comment type="similarity">
    <text evidence="1 5 6">Belongs to the universal ribosomal protein uS2 family.</text>
</comment>
<dbReference type="InterPro" id="IPR018130">
    <property type="entry name" value="Ribosomal_uS2_CS"/>
</dbReference>